<reference evidence="18 19" key="1">
    <citation type="submission" date="2020-08" db="EMBL/GenBank/DDBJ databases">
        <title>Genomic Encyclopedia of Type Strains, Phase IV (KMG-V): Genome sequencing to study the core and pangenomes of soil and plant-associated prokaryotes.</title>
        <authorList>
            <person name="Whitman W."/>
        </authorList>
    </citation>
    <scope>NUCLEOTIDE SEQUENCE [LARGE SCALE GENOMIC DNA]</scope>
    <source>
        <strain evidence="18 19">M8US30</strain>
    </source>
</reference>
<dbReference type="GO" id="GO:0071897">
    <property type="term" value="P:DNA biosynthetic process"/>
    <property type="evidence" value="ECO:0007669"/>
    <property type="project" value="UniProtKB-KW"/>
</dbReference>
<keyword evidence="7 13" id="KW-0547">Nucleotide-binding</keyword>
<dbReference type="Pfam" id="PF12637">
    <property type="entry name" value="TSCPD"/>
    <property type="match status" value="1"/>
</dbReference>
<feature type="compositionally biased region" description="Low complexity" evidence="14">
    <location>
        <begin position="1"/>
        <end position="21"/>
    </location>
</feature>
<dbReference type="SUPFAM" id="SSF51998">
    <property type="entry name" value="PFL-like glycyl radical enzymes"/>
    <property type="match status" value="1"/>
</dbReference>
<gene>
    <name evidence="18" type="ORF">HDF10_001655</name>
</gene>
<dbReference type="CDD" id="cd02888">
    <property type="entry name" value="RNR_II_dimer"/>
    <property type="match status" value="1"/>
</dbReference>
<protein>
    <recommendedName>
        <fullName evidence="4 13">Vitamin B12-dependent ribonucleotide reductase</fullName>
        <ecNumber evidence="3 13">1.17.4.1</ecNumber>
    </recommendedName>
</protein>
<dbReference type="Proteomes" id="UP000569092">
    <property type="component" value="Unassembled WGS sequence"/>
</dbReference>
<evidence type="ECO:0000313" key="19">
    <source>
        <dbReference type="Proteomes" id="UP000569092"/>
    </source>
</evidence>
<evidence type="ECO:0000313" key="18">
    <source>
        <dbReference type="EMBL" id="MBB5343680.1"/>
    </source>
</evidence>
<evidence type="ECO:0000256" key="11">
    <source>
        <dbReference type="ARBA" id="ARBA00025437"/>
    </source>
</evidence>
<evidence type="ECO:0000256" key="3">
    <source>
        <dbReference type="ARBA" id="ARBA00012274"/>
    </source>
</evidence>
<evidence type="ECO:0000259" key="16">
    <source>
        <dbReference type="Pfam" id="PF08471"/>
    </source>
</evidence>
<dbReference type="PRINTS" id="PR01183">
    <property type="entry name" value="RIBORDTASEM1"/>
</dbReference>
<keyword evidence="9" id="KW-1015">Disulfide bond</keyword>
<evidence type="ECO:0000256" key="1">
    <source>
        <dbReference type="ARBA" id="ARBA00001922"/>
    </source>
</evidence>
<dbReference type="NCBIfam" id="NF005122">
    <property type="entry name" value="PRK06556.1"/>
    <property type="match status" value="1"/>
</dbReference>
<dbReference type="Pfam" id="PF02867">
    <property type="entry name" value="Ribonuc_red_lgC"/>
    <property type="match status" value="1"/>
</dbReference>
<name>A0A7W8J6R1_9BACT</name>
<organism evidence="18 19">
    <name type="scientific">Tunturiibacter lichenicola</name>
    <dbReference type="NCBI Taxonomy" id="2051959"/>
    <lineage>
        <taxon>Bacteria</taxon>
        <taxon>Pseudomonadati</taxon>
        <taxon>Acidobacteriota</taxon>
        <taxon>Terriglobia</taxon>
        <taxon>Terriglobales</taxon>
        <taxon>Acidobacteriaceae</taxon>
        <taxon>Tunturiibacter</taxon>
    </lineage>
</organism>
<dbReference type="GO" id="GO:0031419">
    <property type="term" value="F:cobalamin binding"/>
    <property type="evidence" value="ECO:0007669"/>
    <property type="project" value="UniProtKB-KW"/>
</dbReference>
<dbReference type="PANTHER" id="PTHR43371:SF1">
    <property type="entry name" value="RIBONUCLEOSIDE-DIPHOSPHATE REDUCTASE"/>
    <property type="match status" value="1"/>
</dbReference>
<comment type="caution">
    <text evidence="18">The sequence shown here is derived from an EMBL/GenBank/DDBJ whole genome shotgun (WGS) entry which is preliminary data.</text>
</comment>
<evidence type="ECO:0000256" key="5">
    <source>
        <dbReference type="ARBA" id="ARBA00022628"/>
    </source>
</evidence>
<evidence type="ECO:0000256" key="4">
    <source>
        <dbReference type="ARBA" id="ARBA00014409"/>
    </source>
</evidence>
<comment type="catalytic activity">
    <reaction evidence="12 13">
        <text>a 2'-deoxyribonucleoside 5'-diphosphate + [thioredoxin]-disulfide + H2O = a ribonucleoside 5'-diphosphate + [thioredoxin]-dithiol</text>
        <dbReference type="Rhea" id="RHEA:23252"/>
        <dbReference type="Rhea" id="RHEA-COMP:10698"/>
        <dbReference type="Rhea" id="RHEA-COMP:10700"/>
        <dbReference type="ChEBI" id="CHEBI:15377"/>
        <dbReference type="ChEBI" id="CHEBI:29950"/>
        <dbReference type="ChEBI" id="CHEBI:50058"/>
        <dbReference type="ChEBI" id="CHEBI:57930"/>
        <dbReference type="ChEBI" id="CHEBI:73316"/>
        <dbReference type="EC" id="1.17.4.1"/>
    </reaction>
</comment>
<evidence type="ECO:0000259" key="17">
    <source>
        <dbReference type="Pfam" id="PF12637"/>
    </source>
</evidence>
<evidence type="ECO:0000259" key="15">
    <source>
        <dbReference type="Pfam" id="PF02867"/>
    </source>
</evidence>
<feature type="domain" description="TSCPD" evidence="17">
    <location>
        <begin position="873"/>
        <end position="972"/>
    </location>
</feature>
<evidence type="ECO:0000256" key="12">
    <source>
        <dbReference type="ARBA" id="ARBA00047754"/>
    </source>
</evidence>
<dbReference type="GO" id="GO:0000166">
    <property type="term" value="F:nucleotide binding"/>
    <property type="evidence" value="ECO:0007669"/>
    <property type="project" value="UniProtKB-KW"/>
</dbReference>
<keyword evidence="5 13" id="KW-0846">Cobalamin</keyword>
<evidence type="ECO:0000256" key="7">
    <source>
        <dbReference type="ARBA" id="ARBA00022741"/>
    </source>
</evidence>
<dbReference type="PANTHER" id="PTHR43371">
    <property type="entry name" value="VITAMIN B12-DEPENDENT RIBONUCLEOTIDE REDUCTASE"/>
    <property type="match status" value="1"/>
</dbReference>
<keyword evidence="6 13" id="KW-0237">DNA synthesis</keyword>
<evidence type="ECO:0000256" key="2">
    <source>
        <dbReference type="ARBA" id="ARBA00007405"/>
    </source>
</evidence>
<comment type="cofactor">
    <cofactor evidence="1 13">
        <name>adenosylcob(III)alamin</name>
        <dbReference type="ChEBI" id="CHEBI:18408"/>
    </cofactor>
</comment>
<dbReference type="InterPro" id="IPR050862">
    <property type="entry name" value="RdRp_reductase_class-2"/>
</dbReference>
<comment type="function">
    <text evidence="11 13">Catalyzes the reduction of ribonucleotides to deoxyribonucleotides. May function to provide a pool of deoxyribonucleotide precursors for DNA repair during oxygen limitation and/or for immediate growth after restoration of oxygen.</text>
</comment>
<keyword evidence="8 13" id="KW-0560">Oxidoreductase</keyword>
<accession>A0A7W8J6R1</accession>
<sequence>MAITPNQTHTQTAAQTASGAAGFKNQRTPGLTFDRHSTKPGVSPYDEIVWELRDAIIQDFKGKTIFEQKSVEVPADWSMTATNIVASKYLHGLNGSNERESGVRALITRVAESIRDWGISGGYFASQQDADTFYAELAHLLLNQKVAFNSPVWFNVGCDRLEPNSDAQNWHWNATTGKVEFSVTGYTKPQCSACFINSVQDSLDSILTLAKTEGMLFKWGSGAGSNLSNIRGSMETLSGGGTASGPLSFMRGFDAFAGVIKSGGKTRRAAKMVILNVDHPDVEDFIQCKVKEEQKAWHLMQAGYDGSGPDSEAYSSIFFQNANNSVRVNDEFMRAVESDGTFVTRTVKERTPVKEYKARDLMHSLAEATWQCGDPGMQFDTTINKWHTSKNTGRINASNPCSEYMFLDDSACNLASFNLLKFLTPGGQFDIPSYRHAIEIVTTAMEIIVDSAGYPTEMISKNSHDYRPLGLGYANLGALLMAFGLPYDSDAGRDFAATLTSILCGDAYWQSSRIAETCPPLGAATPLTQQASIEGGACPGFYVNREPFLDVVRMHRAEVNNIGKSKQSAEPFFVPQLDQLIEASRHAWDGALAHGEKHGYRNSQVTVLAPTGTIGFMMDCDTTGIEPDLALVKYKKLVGGGMIKIVNNTVPSALIKLGYSESEVNAIVSYIDATGTIEGAPAIKPEHLAVFDCSFKPSKGTRSISYMGHIKMMGATQPFLSGAISKTVNLPQDCSVDDIAEAYMESWRQGLKAVAIYRDNSKGTQPLNVTAQTDADKKGTRGTNAVAAVAPAAGVLTAVAAQAEIDEAVEAARAAARQQLTEAMETATAAHTRIHSLETQLKQIAEAALQNSDSVDAQSPPRAVRHRLPAERASVTHKFGLAGHEGYITVGLYPNGQPGEIFIRMAKEGSTVSGLMDSFATAVSLALQHGVPLRVLCEKFAHTRFEPSGWTGNEQIGYAKSIMDYIFRWIQIRFLSGHQFDLFAGLSPQNQGQSSIPVTGTVNAPGNRIESSVLSNLNASNDQSKNAVILSEEKDPRISQSEAAPSFEDTYHTTTPPQQGIAPDLSARSGLESPDPMSLEDRGIYHASDAMKSMYEMGDSPSCATCGAIMTRSGSCYRCMSCGSTSGCS</sequence>
<dbReference type="Pfam" id="PF08471">
    <property type="entry name" value="Ribonuc_red_2_N"/>
    <property type="match status" value="1"/>
</dbReference>
<proteinExistence type="inferred from homology"/>
<comment type="similarity">
    <text evidence="2 13">Belongs to the ribonucleoside diphosphate reductase class-2 family.</text>
</comment>
<evidence type="ECO:0000256" key="14">
    <source>
        <dbReference type="SAM" id="MobiDB-lite"/>
    </source>
</evidence>
<feature type="region of interest" description="Disordered" evidence="14">
    <location>
        <begin position="1"/>
        <end position="38"/>
    </location>
</feature>
<dbReference type="InterPro" id="IPR013344">
    <property type="entry name" value="RNR_NrdJ/NrdZ"/>
</dbReference>
<dbReference type="NCBIfam" id="TIGR02504">
    <property type="entry name" value="NrdJ_Z"/>
    <property type="match status" value="1"/>
</dbReference>
<dbReference type="InterPro" id="IPR013678">
    <property type="entry name" value="RNR_2_N"/>
</dbReference>
<evidence type="ECO:0000256" key="8">
    <source>
        <dbReference type="ARBA" id="ARBA00023002"/>
    </source>
</evidence>
<evidence type="ECO:0000256" key="9">
    <source>
        <dbReference type="ARBA" id="ARBA00023157"/>
    </source>
</evidence>
<keyword evidence="10 13" id="KW-0170">Cobalt</keyword>
<dbReference type="InterPro" id="IPR000788">
    <property type="entry name" value="RNR_lg_C"/>
</dbReference>
<evidence type="ECO:0000256" key="6">
    <source>
        <dbReference type="ARBA" id="ARBA00022634"/>
    </source>
</evidence>
<dbReference type="Gene3D" id="3.20.70.20">
    <property type="match status" value="1"/>
</dbReference>
<dbReference type="InterPro" id="IPR024434">
    <property type="entry name" value="TSCPD_dom"/>
</dbReference>
<dbReference type="EMBL" id="JACHDZ010000002">
    <property type="protein sequence ID" value="MBB5343680.1"/>
    <property type="molecule type" value="Genomic_DNA"/>
</dbReference>
<evidence type="ECO:0000256" key="13">
    <source>
        <dbReference type="RuleBase" id="RU364064"/>
    </source>
</evidence>
<dbReference type="AlphaFoldDB" id="A0A7W8J6R1"/>
<dbReference type="EC" id="1.17.4.1" evidence="3 13"/>
<dbReference type="GO" id="GO:0050897">
    <property type="term" value="F:cobalt ion binding"/>
    <property type="evidence" value="ECO:0007669"/>
    <property type="project" value="InterPro"/>
</dbReference>
<feature type="region of interest" description="Disordered" evidence="14">
    <location>
        <begin position="1031"/>
        <end position="1079"/>
    </location>
</feature>
<dbReference type="GO" id="GO:0004748">
    <property type="term" value="F:ribonucleoside-diphosphate reductase activity, thioredoxin disulfide as acceptor"/>
    <property type="evidence" value="ECO:0007669"/>
    <property type="project" value="UniProtKB-EC"/>
</dbReference>
<feature type="domain" description="Ribonucleotide reductase class II vitamin B12-dependent N-terminal" evidence="16">
    <location>
        <begin position="55"/>
        <end position="144"/>
    </location>
</feature>
<evidence type="ECO:0000256" key="10">
    <source>
        <dbReference type="ARBA" id="ARBA00023285"/>
    </source>
</evidence>
<feature type="domain" description="Ribonucleotide reductase large subunit C-terminal" evidence="15">
    <location>
        <begin position="192"/>
        <end position="757"/>
    </location>
</feature>